<evidence type="ECO:0000313" key="1">
    <source>
        <dbReference type="EMBL" id="CDX05078.1"/>
    </source>
</evidence>
<organism evidence="1">
    <name type="scientific">Desulfitobacterium hafniense</name>
    <name type="common">Desulfitobacterium frappieri</name>
    <dbReference type="NCBI Taxonomy" id="49338"/>
    <lineage>
        <taxon>Bacteria</taxon>
        <taxon>Bacillati</taxon>
        <taxon>Bacillota</taxon>
        <taxon>Clostridia</taxon>
        <taxon>Eubacteriales</taxon>
        <taxon>Desulfitobacteriaceae</taxon>
        <taxon>Desulfitobacterium</taxon>
    </lineage>
</organism>
<evidence type="ECO:0008006" key="2">
    <source>
        <dbReference type="Google" id="ProtNLM"/>
    </source>
</evidence>
<dbReference type="EMBL" id="LK996017">
    <property type="protein sequence ID" value="CDX05078.1"/>
    <property type="molecule type" value="Genomic_DNA"/>
</dbReference>
<reference evidence="1" key="1">
    <citation type="submission" date="2014-07" db="EMBL/GenBank/DDBJ databases">
        <authorList>
            <person name="Hornung V.Bastian."/>
        </authorList>
    </citation>
    <scope>NUCLEOTIDE SEQUENCE</scope>
    <source>
        <strain evidence="1">PCE-S</strain>
    </source>
</reference>
<name>A0A098B883_DESHA</name>
<protein>
    <recommendedName>
        <fullName evidence="2">Tail fiber protein</fullName>
    </recommendedName>
</protein>
<gene>
    <name evidence="1" type="ORF">DPCES_5192</name>
</gene>
<sequence>MPEQSARLGIPLPLGNENVSRQAIREMLQAVDEHAETIPGAQAKADAAEAAAKSYADSAAGSAAGAVASALAAHKADFTQQIPYAMTAGSANAYTASTTPALPSLVAGVAITVKFHAANTGASSLNWNGKGAKSIRNPDGTNVGSGDLSSGGVYTLRYDGTNFILQGKGEVKLTGDATDANVLSGKIYYNTDPKTKRIGTMPNNPSQTATLQITGSAKPTKSIPAGYVPPSTITAELATALANKIIAGNTIGGVAGTATISSLGGLRQVSGVTPSFPESYTVSGLALPFQPRIIIYNRYWQAYMGGASSYGYTDYCIFVALSINTLSCLYRVRGDTGTASYYHSTHYLSNITPDGFTYHGPVGSNVKNGGPLNYTLIE</sequence>
<dbReference type="RefSeq" id="WP_245281091.1">
    <property type="nucleotide sequence ID" value="NZ_LK996017.1"/>
</dbReference>
<proteinExistence type="predicted"/>
<accession>A0A098B883</accession>
<dbReference type="PATRIC" id="fig|49338.4.peg.5589"/>
<dbReference type="AlphaFoldDB" id="A0A098B883"/>